<reference evidence="2" key="1">
    <citation type="journal article" date="2019" name="Int. J. Syst. Evol. Microbiol.">
        <title>The Global Catalogue of Microorganisms (GCM) 10K type strain sequencing project: providing services to taxonomists for standard genome sequencing and annotation.</title>
        <authorList>
            <consortium name="The Broad Institute Genomics Platform"/>
            <consortium name="The Broad Institute Genome Sequencing Center for Infectious Disease"/>
            <person name="Wu L."/>
            <person name="Ma J."/>
        </authorList>
    </citation>
    <scope>NUCLEOTIDE SEQUENCE [LARGE SCALE GENOMIC DNA]</scope>
    <source>
        <strain evidence="2">CGMCC 1.12470</strain>
    </source>
</reference>
<evidence type="ECO:0000313" key="1">
    <source>
        <dbReference type="EMBL" id="MFD1659999.1"/>
    </source>
</evidence>
<organism evidence="1 2">
    <name type="scientific">Streptomyces caeni</name>
    <dbReference type="NCBI Taxonomy" id="2307231"/>
    <lineage>
        <taxon>Bacteria</taxon>
        <taxon>Bacillati</taxon>
        <taxon>Actinomycetota</taxon>
        <taxon>Actinomycetes</taxon>
        <taxon>Kitasatosporales</taxon>
        <taxon>Streptomycetaceae</taxon>
        <taxon>Streptomyces</taxon>
    </lineage>
</organism>
<evidence type="ECO:0000313" key="2">
    <source>
        <dbReference type="Proteomes" id="UP001597261"/>
    </source>
</evidence>
<comment type="caution">
    <text evidence="1">The sequence shown here is derived from an EMBL/GenBank/DDBJ whole genome shotgun (WGS) entry which is preliminary data.</text>
</comment>
<sequence>MPAAVAFPLWQALRAEAQRARRNGHDVRPDVLAAIEQLRAAALAHMSASPHGNRTLPHDRPSDRLVTTGELAGRLGVTGRHVLRLAAAEGVTRVAWGLWAAEDADHLVRTHRKAP</sequence>
<gene>
    <name evidence="1" type="ORF">ACFSL4_17800</name>
</gene>
<dbReference type="Proteomes" id="UP001597261">
    <property type="component" value="Unassembled WGS sequence"/>
</dbReference>
<name>A0ABW4IRL5_9ACTN</name>
<keyword evidence="2" id="KW-1185">Reference proteome</keyword>
<dbReference type="EMBL" id="JBHUDX010000048">
    <property type="protein sequence ID" value="MFD1659999.1"/>
    <property type="molecule type" value="Genomic_DNA"/>
</dbReference>
<dbReference type="RefSeq" id="WP_381083678.1">
    <property type="nucleotide sequence ID" value="NZ_JBHUDX010000048.1"/>
</dbReference>
<protein>
    <recommendedName>
        <fullName evidence="3">DNA-binding protein</fullName>
    </recommendedName>
</protein>
<proteinExistence type="predicted"/>
<evidence type="ECO:0008006" key="3">
    <source>
        <dbReference type="Google" id="ProtNLM"/>
    </source>
</evidence>
<accession>A0ABW4IRL5</accession>